<proteinExistence type="predicted"/>
<reference evidence="4" key="3">
    <citation type="submission" date="2025-08" db="UniProtKB">
        <authorList>
            <consortium name="RefSeq"/>
        </authorList>
    </citation>
    <scope>IDENTIFICATION</scope>
    <source>
        <tissue evidence="4">Whole organism</tissue>
    </source>
</reference>
<dbReference type="GeneID" id="108618773"/>
<name>A0ABM1PT58_DROAR</name>
<dbReference type="PANTHER" id="PTHR23099:SF0">
    <property type="entry name" value="GERM CELL NUCLEAR ACIDIC PROTEIN"/>
    <property type="match status" value="1"/>
</dbReference>
<dbReference type="SMART" id="SM00731">
    <property type="entry name" value="SprT"/>
    <property type="match status" value="1"/>
</dbReference>
<dbReference type="RefSeq" id="XP_017870394.1">
    <property type="nucleotide sequence ID" value="XM_018014905.1"/>
</dbReference>
<reference evidence="3" key="2">
    <citation type="journal article" date="2016" name="G3 (Bethesda)">
        <title>Genome Evolution in Three Species of Cactophilic Drosophila.</title>
        <authorList>
            <person name="Sanchez-Flores A."/>
            <person name="Penazola F."/>
            <person name="Carpinteyro-Ponce J."/>
            <person name="Nazario-Yepiz N."/>
            <person name="Abreu-Goodger C."/>
            <person name="Machado C.A."/>
            <person name="Markow T.A."/>
        </authorList>
    </citation>
    <scope>NUCLEOTIDE SEQUENCE [LARGE SCALE GENOMIC DNA]</scope>
</reference>
<evidence type="ECO:0000256" key="1">
    <source>
        <dbReference type="SAM" id="MobiDB-lite"/>
    </source>
</evidence>
<gene>
    <name evidence="4" type="primary">LOC108618773</name>
</gene>
<feature type="domain" description="SprT-like" evidence="2">
    <location>
        <begin position="462"/>
        <end position="609"/>
    </location>
</feature>
<accession>A0ABM1PT58</accession>
<dbReference type="PANTHER" id="PTHR23099">
    <property type="entry name" value="TRANSCRIPTIONAL REGULATOR"/>
    <property type="match status" value="1"/>
</dbReference>
<feature type="compositionally biased region" description="Acidic residues" evidence="1">
    <location>
        <begin position="198"/>
        <end position="226"/>
    </location>
</feature>
<feature type="compositionally biased region" description="Polar residues" evidence="1">
    <location>
        <begin position="336"/>
        <end position="346"/>
    </location>
</feature>
<sequence length="665" mass="75520">MSDKMSNYNNILEALQSLSLDNETQLADTKNGSNTPPVPNDTHDDLPCRMPQTAGEMDNSDDTDMNSDVIVVDSSSASSDVSIFWSSDTSTSSNESVLKVDQWEYSETETIPETESDSNVNGTKESCIMDNIVSTPIKRKHDDYLIKKESKSGPLNAPNLGADVNASPVLKRNVTTTRSGRAVRARIDNKFDYSSEPQDVDSDDSDDPDFGDNELEDDDDDDEEYVQDNHSEPTRKQRRISMRNSCCSSDASSLLESDAFIYLDLSRPVAIVTSEPTTDETVEFDSELKIRLQKFLGLVARQRRLYNPMANFEYEDNHMDEDEPPSLLHSRLWTSNANVQPQSTPTVPDKRNPEPSRIRALGSNLTNEMKMLLMDDMVQRANANYFESQTPDHIKEPIDLSGLPSEEQRALTCQQHKKIASMIGPHAALYNFVDSLRSTTPLNMCHPLAVNYRKRDFGACKEHLAKTLFHILNHQIFHCGLRPEIVWKSCMNSLSSIEHRIESGGQRRSRIILWQNIKHPGMVVKELLHEMCHAAAFQYHGETGHGDNCRKWAYRAKSMMPELPEIVDCNASYKYTCLLCRARSFGRIKFEDEASRLRCFYCQFEVNVESCTDDVYNLSFTDQLVTPYKEFVRANYGKCQQSGHSAKMRALNVLYREHQQQLSSN</sequence>
<dbReference type="Proteomes" id="UP000694904">
    <property type="component" value="Chromosome X"/>
</dbReference>
<evidence type="ECO:0000313" key="3">
    <source>
        <dbReference type="Proteomes" id="UP000694904"/>
    </source>
</evidence>
<feature type="region of interest" description="Disordered" evidence="1">
    <location>
        <begin position="336"/>
        <end position="356"/>
    </location>
</feature>
<protein>
    <submittedName>
        <fullName evidence="4">Uncharacterized protein LOC108618773 isoform X1</fullName>
    </submittedName>
</protein>
<evidence type="ECO:0000259" key="2">
    <source>
        <dbReference type="SMART" id="SM00731"/>
    </source>
</evidence>
<feature type="region of interest" description="Disordered" evidence="1">
    <location>
        <begin position="22"/>
        <end position="66"/>
    </location>
</feature>
<evidence type="ECO:0000313" key="4">
    <source>
        <dbReference type="RefSeq" id="XP_017870394.1"/>
    </source>
</evidence>
<dbReference type="InterPro" id="IPR006640">
    <property type="entry name" value="SprT-like_domain"/>
</dbReference>
<feature type="compositionally biased region" description="Polar residues" evidence="1">
    <location>
        <begin position="22"/>
        <end position="35"/>
    </location>
</feature>
<reference evidence="3" key="1">
    <citation type="journal article" date="1997" name="Nucleic Acids Res.">
        <title>tRNAscan-SE: a program for improved detection of transfer RNA genes in genomic sequence.</title>
        <authorList>
            <person name="Lowe T.M."/>
            <person name="Eddy S.R."/>
        </authorList>
    </citation>
    <scope>NUCLEOTIDE SEQUENCE [LARGE SCALE GENOMIC DNA]</scope>
</reference>
<feature type="region of interest" description="Disordered" evidence="1">
    <location>
        <begin position="187"/>
        <end position="243"/>
    </location>
</feature>
<organism evidence="3 4">
    <name type="scientific">Drosophila arizonae</name>
    <name type="common">Fruit fly</name>
    <dbReference type="NCBI Taxonomy" id="7263"/>
    <lineage>
        <taxon>Eukaryota</taxon>
        <taxon>Metazoa</taxon>
        <taxon>Ecdysozoa</taxon>
        <taxon>Arthropoda</taxon>
        <taxon>Hexapoda</taxon>
        <taxon>Insecta</taxon>
        <taxon>Pterygota</taxon>
        <taxon>Neoptera</taxon>
        <taxon>Endopterygota</taxon>
        <taxon>Diptera</taxon>
        <taxon>Brachycera</taxon>
        <taxon>Muscomorpha</taxon>
        <taxon>Ephydroidea</taxon>
        <taxon>Drosophilidae</taxon>
        <taxon>Drosophila</taxon>
    </lineage>
</organism>
<dbReference type="Pfam" id="PF10263">
    <property type="entry name" value="SprT-like"/>
    <property type="match status" value="1"/>
</dbReference>
<keyword evidence="3" id="KW-1185">Reference proteome</keyword>